<comment type="pathway">
    <text evidence="9">Isoprenoid biosynthesis; isopentenyl diphosphate biosynthesis via DXP pathway; isopentenyl diphosphate from 1-deoxy-D-xylulose 5-phosphate: step 3/6.</text>
</comment>
<keyword evidence="7 9" id="KW-0067">ATP-binding</keyword>
<dbReference type="GO" id="GO:0050515">
    <property type="term" value="F:4-(cytidine 5'-diphospho)-2-C-methyl-D-erythritol kinase activity"/>
    <property type="evidence" value="ECO:0007669"/>
    <property type="project" value="UniProtKB-UniRule"/>
</dbReference>
<dbReference type="EMBL" id="CP073100">
    <property type="protein sequence ID" value="QUE52882.1"/>
    <property type="molecule type" value="Genomic_DNA"/>
</dbReference>
<dbReference type="InterPro" id="IPR014721">
    <property type="entry name" value="Ribsml_uS5_D2-typ_fold_subgr"/>
</dbReference>
<dbReference type="GO" id="GO:0016114">
    <property type="term" value="P:terpenoid biosynthetic process"/>
    <property type="evidence" value="ECO:0007669"/>
    <property type="project" value="UniProtKB-UniRule"/>
</dbReference>
<reference evidence="12" key="1">
    <citation type="submission" date="2021-04" db="EMBL/GenBank/DDBJ databases">
        <title>Luteolibacter sp. 32A isolated from the skin of an Anderson's salamander (Ambystoma andersonii).</title>
        <authorList>
            <person name="Spergser J."/>
            <person name="Busse H.-J."/>
        </authorList>
    </citation>
    <scope>NUCLEOTIDE SEQUENCE</scope>
    <source>
        <strain evidence="12">32A</strain>
    </source>
</reference>
<dbReference type="SUPFAM" id="SSF54211">
    <property type="entry name" value="Ribosomal protein S5 domain 2-like"/>
    <property type="match status" value="1"/>
</dbReference>
<evidence type="ECO:0000256" key="1">
    <source>
        <dbReference type="ARBA" id="ARBA00009684"/>
    </source>
</evidence>
<gene>
    <name evidence="9 12" type="primary">ispE</name>
    <name evidence="12" type="ORF">KBB96_08310</name>
</gene>
<evidence type="ECO:0000256" key="6">
    <source>
        <dbReference type="ARBA" id="ARBA00022777"/>
    </source>
</evidence>
<evidence type="ECO:0000256" key="4">
    <source>
        <dbReference type="ARBA" id="ARBA00022679"/>
    </source>
</evidence>
<dbReference type="Proteomes" id="UP000676169">
    <property type="component" value="Chromosome"/>
</dbReference>
<evidence type="ECO:0000259" key="10">
    <source>
        <dbReference type="Pfam" id="PF00288"/>
    </source>
</evidence>
<dbReference type="PANTHER" id="PTHR43527:SF2">
    <property type="entry name" value="4-DIPHOSPHOCYTIDYL-2-C-METHYL-D-ERYTHRITOL KINASE, CHLOROPLASTIC"/>
    <property type="match status" value="1"/>
</dbReference>
<dbReference type="NCBIfam" id="TIGR00154">
    <property type="entry name" value="ispE"/>
    <property type="match status" value="1"/>
</dbReference>
<protein>
    <recommendedName>
        <fullName evidence="3 9">4-diphosphocytidyl-2-C-methyl-D-erythritol kinase</fullName>
        <shortName evidence="9">CMK</shortName>
        <ecNumber evidence="2 9">2.7.1.148</ecNumber>
    </recommendedName>
    <alternativeName>
        <fullName evidence="8 9">4-(cytidine-5'-diphospho)-2-C-methyl-D-erythritol kinase</fullName>
    </alternativeName>
</protein>
<keyword evidence="4 9" id="KW-0808">Transferase</keyword>
<dbReference type="Gene3D" id="3.30.70.890">
    <property type="entry name" value="GHMP kinase, C-terminal domain"/>
    <property type="match status" value="1"/>
</dbReference>
<dbReference type="Pfam" id="PF08544">
    <property type="entry name" value="GHMP_kinases_C"/>
    <property type="match status" value="1"/>
</dbReference>
<evidence type="ECO:0000256" key="3">
    <source>
        <dbReference type="ARBA" id="ARBA00017473"/>
    </source>
</evidence>
<dbReference type="InterPro" id="IPR013750">
    <property type="entry name" value="GHMP_kinase_C_dom"/>
</dbReference>
<comment type="similarity">
    <text evidence="1 9">Belongs to the GHMP kinase family. IspE subfamily.</text>
</comment>
<dbReference type="PANTHER" id="PTHR43527">
    <property type="entry name" value="4-DIPHOSPHOCYTIDYL-2-C-METHYL-D-ERYTHRITOL KINASE, CHLOROPLASTIC"/>
    <property type="match status" value="1"/>
</dbReference>
<evidence type="ECO:0000256" key="2">
    <source>
        <dbReference type="ARBA" id="ARBA00012052"/>
    </source>
</evidence>
<evidence type="ECO:0000313" key="13">
    <source>
        <dbReference type="Proteomes" id="UP000676169"/>
    </source>
</evidence>
<dbReference type="PIRSF" id="PIRSF010376">
    <property type="entry name" value="IspE"/>
    <property type="match status" value="1"/>
</dbReference>
<keyword evidence="13" id="KW-1185">Reference proteome</keyword>
<dbReference type="InterPro" id="IPR004424">
    <property type="entry name" value="IspE"/>
</dbReference>
<dbReference type="AlphaFoldDB" id="A0A975J2K4"/>
<evidence type="ECO:0000256" key="8">
    <source>
        <dbReference type="ARBA" id="ARBA00032554"/>
    </source>
</evidence>
<dbReference type="GO" id="GO:0019288">
    <property type="term" value="P:isopentenyl diphosphate biosynthetic process, methylerythritol 4-phosphate pathway"/>
    <property type="evidence" value="ECO:0007669"/>
    <property type="project" value="UniProtKB-UniRule"/>
</dbReference>
<dbReference type="HAMAP" id="MF_00061">
    <property type="entry name" value="IspE"/>
    <property type="match status" value="1"/>
</dbReference>
<feature type="domain" description="GHMP kinase C-terminal" evidence="11">
    <location>
        <begin position="202"/>
        <end position="260"/>
    </location>
</feature>
<keyword evidence="6 9" id="KW-0418">Kinase</keyword>
<dbReference type="SUPFAM" id="SSF55060">
    <property type="entry name" value="GHMP Kinase, C-terminal domain"/>
    <property type="match status" value="1"/>
</dbReference>
<feature type="active site" evidence="9">
    <location>
        <position position="134"/>
    </location>
</feature>
<evidence type="ECO:0000259" key="11">
    <source>
        <dbReference type="Pfam" id="PF08544"/>
    </source>
</evidence>
<dbReference type="Gene3D" id="3.30.230.10">
    <property type="match status" value="1"/>
</dbReference>
<evidence type="ECO:0000256" key="7">
    <source>
        <dbReference type="ARBA" id="ARBA00022840"/>
    </source>
</evidence>
<dbReference type="KEGG" id="lamb:KBB96_08310"/>
<name>A0A975J2K4_9BACT</name>
<feature type="binding site" evidence="9">
    <location>
        <begin position="92"/>
        <end position="102"/>
    </location>
    <ligand>
        <name>ATP</name>
        <dbReference type="ChEBI" id="CHEBI:30616"/>
    </ligand>
</feature>
<evidence type="ECO:0000256" key="9">
    <source>
        <dbReference type="HAMAP-Rule" id="MF_00061"/>
    </source>
</evidence>
<dbReference type="EC" id="2.7.1.148" evidence="2 9"/>
<dbReference type="RefSeq" id="WP_211634226.1">
    <property type="nucleotide sequence ID" value="NZ_CP073100.1"/>
</dbReference>
<feature type="domain" description="GHMP kinase N-terminal" evidence="10">
    <location>
        <begin position="64"/>
        <end position="141"/>
    </location>
</feature>
<dbReference type="InterPro" id="IPR006204">
    <property type="entry name" value="GHMP_kinase_N_dom"/>
</dbReference>
<accession>A0A975J2K4</accession>
<comment type="catalytic activity">
    <reaction evidence="9">
        <text>4-CDP-2-C-methyl-D-erythritol + ATP = 4-CDP-2-C-methyl-D-erythritol 2-phosphate + ADP + H(+)</text>
        <dbReference type="Rhea" id="RHEA:18437"/>
        <dbReference type="ChEBI" id="CHEBI:15378"/>
        <dbReference type="ChEBI" id="CHEBI:30616"/>
        <dbReference type="ChEBI" id="CHEBI:57823"/>
        <dbReference type="ChEBI" id="CHEBI:57919"/>
        <dbReference type="ChEBI" id="CHEBI:456216"/>
        <dbReference type="EC" id="2.7.1.148"/>
    </reaction>
</comment>
<proteinExistence type="inferred from homology"/>
<sequence length="279" mass="30061">MIQVKAPAKLNLSLRILAKRDDGFHALDTLMIRLPELADVLTISEAEAFVFTCSDPTVPGDESNLVVKAVRAWEAASGRKAECSIHLEKHVPHGAGLGGGSSDAATALAVVNDLHGSLLPVERLIEIAGTFGSDIPFFLMPGAVRCTGRGEILEPAPSPPALPVLLLKPAFGVATPDAYKRWKDSLPLPGVRYDAQVFPWGELVNDLERPVFEKHRLLAEVKEWLLNRPEVAGALMSGSGSTMFAVLHDLTDARTVADEARMELDPGLWSWAGMTDGEE</sequence>
<keyword evidence="9" id="KW-0414">Isoprene biosynthesis</keyword>
<comment type="function">
    <text evidence="9">Catalyzes the phosphorylation of the position 2 hydroxy group of 4-diphosphocytidyl-2C-methyl-D-erythritol.</text>
</comment>
<organism evidence="12 13">
    <name type="scientific">Luteolibacter ambystomatis</name>
    <dbReference type="NCBI Taxonomy" id="2824561"/>
    <lineage>
        <taxon>Bacteria</taxon>
        <taxon>Pseudomonadati</taxon>
        <taxon>Verrucomicrobiota</taxon>
        <taxon>Verrucomicrobiia</taxon>
        <taxon>Verrucomicrobiales</taxon>
        <taxon>Verrucomicrobiaceae</taxon>
        <taxon>Luteolibacter</taxon>
    </lineage>
</organism>
<evidence type="ECO:0000313" key="12">
    <source>
        <dbReference type="EMBL" id="QUE52882.1"/>
    </source>
</evidence>
<feature type="active site" evidence="9">
    <location>
        <position position="9"/>
    </location>
</feature>
<evidence type="ECO:0000256" key="5">
    <source>
        <dbReference type="ARBA" id="ARBA00022741"/>
    </source>
</evidence>
<keyword evidence="5 9" id="KW-0547">Nucleotide-binding</keyword>
<dbReference type="InterPro" id="IPR036554">
    <property type="entry name" value="GHMP_kinase_C_sf"/>
</dbReference>
<dbReference type="GO" id="GO:0005524">
    <property type="term" value="F:ATP binding"/>
    <property type="evidence" value="ECO:0007669"/>
    <property type="project" value="UniProtKB-UniRule"/>
</dbReference>
<dbReference type="InterPro" id="IPR020568">
    <property type="entry name" value="Ribosomal_Su5_D2-typ_SF"/>
</dbReference>
<dbReference type="Pfam" id="PF00288">
    <property type="entry name" value="GHMP_kinases_N"/>
    <property type="match status" value="1"/>
</dbReference>